<evidence type="ECO:0000313" key="2">
    <source>
        <dbReference type="WBParaSite" id="sdigi.contig152.g5306.t1"/>
    </source>
</evidence>
<dbReference type="GO" id="GO:0003676">
    <property type="term" value="F:nucleic acid binding"/>
    <property type="evidence" value="ECO:0007669"/>
    <property type="project" value="InterPro"/>
</dbReference>
<protein>
    <submittedName>
        <fullName evidence="2">RNase H type-1 domain-containing protein</fullName>
    </submittedName>
</protein>
<evidence type="ECO:0000313" key="1">
    <source>
        <dbReference type="Proteomes" id="UP000887581"/>
    </source>
</evidence>
<organism evidence="1 2">
    <name type="scientific">Setaria digitata</name>
    <dbReference type="NCBI Taxonomy" id="48799"/>
    <lineage>
        <taxon>Eukaryota</taxon>
        <taxon>Metazoa</taxon>
        <taxon>Ecdysozoa</taxon>
        <taxon>Nematoda</taxon>
        <taxon>Chromadorea</taxon>
        <taxon>Rhabditida</taxon>
        <taxon>Spirurina</taxon>
        <taxon>Spiruromorpha</taxon>
        <taxon>Filarioidea</taxon>
        <taxon>Setariidae</taxon>
        <taxon>Setaria</taxon>
    </lineage>
</organism>
<proteinExistence type="predicted"/>
<dbReference type="AlphaFoldDB" id="A0A915PN49"/>
<name>A0A915PN49_9BILA</name>
<dbReference type="Gene3D" id="3.30.420.10">
    <property type="entry name" value="Ribonuclease H-like superfamily/Ribonuclease H"/>
    <property type="match status" value="1"/>
</dbReference>
<dbReference type="SUPFAM" id="SSF53098">
    <property type="entry name" value="Ribonuclease H-like"/>
    <property type="match status" value="1"/>
</dbReference>
<dbReference type="WBParaSite" id="sdigi.contig152.g5306.t1">
    <property type="protein sequence ID" value="sdigi.contig152.g5306.t1"/>
    <property type="gene ID" value="sdigi.contig152.g5306"/>
</dbReference>
<dbReference type="InterPro" id="IPR012337">
    <property type="entry name" value="RNaseH-like_sf"/>
</dbReference>
<dbReference type="Proteomes" id="UP000887581">
    <property type="component" value="Unplaced"/>
</dbReference>
<accession>A0A915PN49</accession>
<reference evidence="2" key="1">
    <citation type="submission" date="2022-11" db="UniProtKB">
        <authorList>
            <consortium name="WormBaseParasite"/>
        </authorList>
    </citation>
    <scope>IDENTIFICATION</scope>
</reference>
<sequence>MSIQQSIKLQMGIGHVHERLNISPNIESTSLYSTETADNWDSVPVVKAFAHIPKNSLSNNPIVAVYWDDKSRYNRFKEHAEKSKTKAEIEAVCLSLKQAIFQMNLPRVRIITNSKFVWKHFGKTSLWWNVDEFLQQKSMPFSFCSAEAEDLYQLLHMIDVTLEYDPSTDEIAKMICKNSAIEKPNKKESSMISKGKLSPESSSLKISLPKEKKNGLFVRETSSKITSCVFENGSIPIVYTCGVLHTEGDEKKYFKAGYGVFWPHALSLGTGKRYNFYPITLIRCQLQAIIDALQQAVDQNYRCIVLRTDCVSFLVHHSRQWLKANGSYVRYHDQYLRILDLCKNIKVKFQLANDQAALRQAEALAENGICLPLPSKRHRQTRVPYYSSRNQAGRKEVMELKSASKRSNQMKKNEGNIKRQSKSYPVGTLLTDAITQHSENSVSDCEKVERVVSNIWYLVISKFSSFAKGLHMNFDLKGTLHRIITPHEIRTLKRPMNQSLFGVKHLVNIQTLYLIPTCCSTIFSNGFDFNCQIISSIKTASTAESRDDEVTCEVSRAADATDTQKAFEWISKNVKSIYKDPVKSCGRLRVAVGNRSIPVDIAVKSLRMFVQNHTILEVDMMKHCFFEGRSEITMNELSEMLKRLMKMKIKHILFNNSDLSSAVLVRNSSDVSEVRNHYFQQKH</sequence>
<dbReference type="InterPro" id="IPR036397">
    <property type="entry name" value="RNaseH_sf"/>
</dbReference>
<keyword evidence="1" id="KW-1185">Reference proteome</keyword>